<name>A0ABS7XLK5_9FLAO</name>
<organism evidence="1 2">
    <name type="scientific">Psychroflexus longus</name>
    <dbReference type="NCBI Taxonomy" id="2873596"/>
    <lineage>
        <taxon>Bacteria</taxon>
        <taxon>Pseudomonadati</taxon>
        <taxon>Bacteroidota</taxon>
        <taxon>Flavobacteriia</taxon>
        <taxon>Flavobacteriales</taxon>
        <taxon>Flavobacteriaceae</taxon>
        <taxon>Psychroflexus</taxon>
    </lineage>
</organism>
<keyword evidence="2" id="KW-1185">Reference proteome</keyword>
<evidence type="ECO:0008006" key="3">
    <source>
        <dbReference type="Google" id="ProtNLM"/>
    </source>
</evidence>
<protein>
    <recommendedName>
        <fullName evidence="3">Membrane or secreted protein</fullName>
    </recommendedName>
</protein>
<dbReference type="Gene3D" id="2.40.128.490">
    <property type="entry name" value="Uncharacterised protein PF14869, DUF4488"/>
    <property type="match status" value="1"/>
</dbReference>
<accession>A0ABS7XLK5</accession>
<dbReference type="EMBL" id="JAIQZE010000006">
    <property type="protein sequence ID" value="MBZ9778746.1"/>
    <property type="molecule type" value="Genomic_DNA"/>
</dbReference>
<evidence type="ECO:0000313" key="1">
    <source>
        <dbReference type="EMBL" id="MBZ9778746.1"/>
    </source>
</evidence>
<evidence type="ECO:0000313" key="2">
    <source>
        <dbReference type="Proteomes" id="UP001199314"/>
    </source>
</evidence>
<dbReference type="Proteomes" id="UP001199314">
    <property type="component" value="Unassembled WGS sequence"/>
</dbReference>
<sequence>MKTILFSFIILVVNLSLAQSFEGSWQLISLNDEEITNREVVKIVVDGYFSLGSKKLEDNSFLGAAGGEYKIDGNTLIEKRDYDTYDNSKINEEREYKLSWLSDDKVEISDAEHIKIWKRLSDEEDELTGNWVITGRKRGDKMNTMTPGDRRTIKILNGNRFQWVAFNSATKTFNATGGGNYSAEEGIYIEDIGFFSKDKIRVGDELDFEYEVIDGRWHHRGQSSKGQLIYEIWSSYSEAYPTEFLKNYK</sequence>
<gene>
    <name evidence="1" type="ORF">LB452_07405</name>
</gene>
<comment type="caution">
    <text evidence="1">The sequence shown here is derived from an EMBL/GenBank/DDBJ whole genome shotgun (WGS) entry which is preliminary data.</text>
</comment>
<proteinExistence type="predicted"/>
<dbReference type="RefSeq" id="WP_224461096.1">
    <property type="nucleotide sequence ID" value="NZ_JAIQZE010000006.1"/>
</dbReference>
<reference evidence="2" key="1">
    <citation type="submission" date="2023-07" db="EMBL/GenBank/DDBJ databases">
        <title>Novel species isolated from saline lakes on Tibetan Plateau.</title>
        <authorList>
            <person name="Lu H."/>
        </authorList>
    </citation>
    <scope>NUCLEOTIDE SEQUENCE [LARGE SCALE GENOMIC DNA]</scope>
    <source>
        <strain evidence="2">CAK8W</strain>
    </source>
</reference>